<feature type="transmembrane region" description="Helical" evidence="6">
    <location>
        <begin position="53"/>
        <end position="74"/>
    </location>
</feature>
<dbReference type="SUPFAM" id="SSF103473">
    <property type="entry name" value="MFS general substrate transporter"/>
    <property type="match status" value="1"/>
</dbReference>
<evidence type="ECO:0000256" key="6">
    <source>
        <dbReference type="SAM" id="Phobius"/>
    </source>
</evidence>
<feature type="transmembrane region" description="Helical" evidence="6">
    <location>
        <begin position="374"/>
        <end position="393"/>
    </location>
</feature>
<feature type="transmembrane region" description="Helical" evidence="6">
    <location>
        <begin position="210"/>
        <end position="230"/>
    </location>
</feature>
<dbReference type="PANTHER" id="PTHR23502">
    <property type="entry name" value="MAJOR FACILITATOR SUPERFAMILY"/>
    <property type="match status" value="1"/>
</dbReference>
<feature type="transmembrane region" description="Helical" evidence="6">
    <location>
        <begin position="399"/>
        <end position="419"/>
    </location>
</feature>
<keyword evidence="2 6" id="KW-0812">Transmembrane</keyword>
<dbReference type="AlphaFoldDB" id="A0A6A6VJE7"/>
<sequence length="530" mass="58064">MASKQEVATDATEHNSGYSTPHASPRKEDQISVSWDGPDDPLNPLNWPWRKKLVVTILTSFFTFLSPFTSTKITPAMSEIDADLNIPEGFDGQLVIAIFMLGYATGPVVLAPLSEIYGRIGIIRISNVFYIAFNAACGISQTTTQLLVLRFLAGVGGSAPQTLCHGVLPDIWSVDERGLGQSLYGIANWAGPTLAPVCGALISKYTSWRWIFFATSIFAFILQILAHFFLPETYAPTILAKKATRIRTELDRGGWTEARVTIQYNTGEPMRTVLRKRLTLPFVMMFSHPAVIAPALYRAFLYGVMYLLLSSFPLVFEGVYDQTELVPSLNTLSMFIGFMIGLWASEPLLDKLYAYLKTYYATSNGIPEFRVPPMLIGGLFAPTGLLLYGYTAQDHLHPILPNIGLVLISIGLIIAFQCAQAYTTDAYGSRYVASANAAGAVVRTLCGFSFPLFAPSMYKSLGLGGGNALLAGLTVVLAVVGPMVLWRWGGWMRRSSLRGCDSDFVLEVGPGIGELKKLKREREDVENGVI</sequence>
<feature type="region of interest" description="Disordered" evidence="5">
    <location>
        <begin position="1"/>
        <end position="37"/>
    </location>
</feature>
<comment type="subcellular location">
    <subcellularLocation>
        <location evidence="1">Membrane</location>
        <topology evidence="1">Multi-pass membrane protein</topology>
    </subcellularLocation>
</comment>
<dbReference type="Pfam" id="PF07690">
    <property type="entry name" value="MFS_1"/>
    <property type="match status" value="1"/>
</dbReference>
<evidence type="ECO:0000256" key="5">
    <source>
        <dbReference type="SAM" id="MobiDB-lite"/>
    </source>
</evidence>
<keyword evidence="9" id="KW-1185">Reference proteome</keyword>
<dbReference type="PROSITE" id="PS50850">
    <property type="entry name" value="MFS"/>
    <property type="match status" value="1"/>
</dbReference>
<feature type="transmembrane region" description="Helical" evidence="6">
    <location>
        <begin position="466"/>
        <end position="488"/>
    </location>
</feature>
<keyword evidence="3 6" id="KW-1133">Transmembrane helix</keyword>
<dbReference type="InterPro" id="IPR011701">
    <property type="entry name" value="MFS"/>
</dbReference>
<evidence type="ECO:0000256" key="3">
    <source>
        <dbReference type="ARBA" id="ARBA00022989"/>
    </source>
</evidence>
<dbReference type="GO" id="GO:0022857">
    <property type="term" value="F:transmembrane transporter activity"/>
    <property type="evidence" value="ECO:0007669"/>
    <property type="project" value="InterPro"/>
</dbReference>
<evidence type="ECO:0000259" key="7">
    <source>
        <dbReference type="PROSITE" id="PS50850"/>
    </source>
</evidence>
<feature type="transmembrane region" description="Helical" evidence="6">
    <location>
        <begin position="332"/>
        <end position="353"/>
    </location>
</feature>
<evidence type="ECO:0000313" key="8">
    <source>
        <dbReference type="EMBL" id="KAF2749670.1"/>
    </source>
</evidence>
<keyword evidence="4 6" id="KW-0472">Membrane</keyword>
<dbReference type="EMBL" id="MU006565">
    <property type="protein sequence ID" value="KAF2749670.1"/>
    <property type="molecule type" value="Genomic_DNA"/>
</dbReference>
<dbReference type="OrthoDB" id="6770063at2759"/>
<organism evidence="8 9">
    <name type="scientific">Sporormia fimetaria CBS 119925</name>
    <dbReference type="NCBI Taxonomy" id="1340428"/>
    <lineage>
        <taxon>Eukaryota</taxon>
        <taxon>Fungi</taxon>
        <taxon>Dikarya</taxon>
        <taxon>Ascomycota</taxon>
        <taxon>Pezizomycotina</taxon>
        <taxon>Dothideomycetes</taxon>
        <taxon>Pleosporomycetidae</taxon>
        <taxon>Pleosporales</taxon>
        <taxon>Sporormiaceae</taxon>
        <taxon>Sporormia</taxon>
    </lineage>
</organism>
<feature type="transmembrane region" description="Helical" evidence="6">
    <location>
        <begin position="431"/>
        <end position="454"/>
    </location>
</feature>
<evidence type="ECO:0000256" key="1">
    <source>
        <dbReference type="ARBA" id="ARBA00004141"/>
    </source>
</evidence>
<feature type="transmembrane region" description="Helical" evidence="6">
    <location>
        <begin position="304"/>
        <end position="320"/>
    </location>
</feature>
<name>A0A6A6VJE7_9PLEO</name>
<dbReference type="InterPro" id="IPR020846">
    <property type="entry name" value="MFS_dom"/>
</dbReference>
<dbReference type="GO" id="GO:0016020">
    <property type="term" value="C:membrane"/>
    <property type="evidence" value="ECO:0007669"/>
    <property type="project" value="UniProtKB-SubCell"/>
</dbReference>
<evidence type="ECO:0000256" key="4">
    <source>
        <dbReference type="ARBA" id="ARBA00023136"/>
    </source>
</evidence>
<reference evidence="8" key="1">
    <citation type="journal article" date="2020" name="Stud. Mycol.">
        <title>101 Dothideomycetes genomes: a test case for predicting lifestyles and emergence of pathogens.</title>
        <authorList>
            <person name="Haridas S."/>
            <person name="Albert R."/>
            <person name="Binder M."/>
            <person name="Bloem J."/>
            <person name="Labutti K."/>
            <person name="Salamov A."/>
            <person name="Andreopoulos B."/>
            <person name="Baker S."/>
            <person name="Barry K."/>
            <person name="Bills G."/>
            <person name="Bluhm B."/>
            <person name="Cannon C."/>
            <person name="Castanera R."/>
            <person name="Culley D."/>
            <person name="Daum C."/>
            <person name="Ezra D."/>
            <person name="Gonzalez J."/>
            <person name="Henrissat B."/>
            <person name="Kuo A."/>
            <person name="Liang C."/>
            <person name="Lipzen A."/>
            <person name="Lutzoni F."/>
            <person name="Magnuson J."/>
            <person name="Mondo S."/>
            <person name="Nolan M."/>
            <person name="Ohm R."/>
            <person name="Pangilinan J."/>
            <person name="Park H.-J."/>
            <person name="Ramirez L."/>
            <person name="Alfaro M."/>
            <person name="Sun H."/>
            <person name="Tritt A."/>
            <person name="Yoshinaga Y."/>
            <person name="Zwiers L.-H."/>
            <person name="Turgeon B."/>
            <person name="Goodwin S."/>
            <person name="Spatafora J."/>
            <person name="Crous P."/>
            <person name="Grigoriev I."/>
        </authorList>
    </citation>
    <scope>NUCLEOTIDE SEQUENCE</scope>
    <source>
        <strain evidence="8">CBS 119925</strain>
    </source>
</reference>
<feature type="domain" description="Major facilitator superfamily (MFS) profile" evidence="7">
    <location>
        <begin position="55"/>
        <end position="489"/>
    </location>
</feature>
<dbReference type="InterPro" id="IPR036259">
    <property type="entry name" value="MFS_trans_sf"/>
</dbReference>
<feature type="transmembrane region" description="Helical" evidence="6">
    <location>
        <begin position="94"/>
        <end position="114"/>
    </location>
</feature>
<dbReference type="Proteomes" id="UP000799440">
    <property type="component" value="Unassembled WGS sequence"/>
</dbReference>
<evidence type="ECO:0000256" key="2">
    <source>
        <dbReference type="ARBA" id="ARBA00022692"/>
    </source>
</evidence>
<gene>
    <name evidence="8" type="ORF">M011DRAFT_456451</name>
</gene>
<dbReference type="Gene3D" id="1.20.1250.20">
    <property type="entry name" value="MFS general substrate transporter like domains"/>
    <property type="match status" value="1"/>
</dbReference>
<proteinExistence type="predicted"/>
<protein>
    <submittedName>
        <fullName evidence="8">MFS multidrug transporter-like protein</fullName>
    </submittedName>
</protein>
<accession>A0A6A6VJE7</accession>
<evidence type="ECO:0000313" key="9">
    <source>
        <dbReference type="Proteomes" id="UP000799440"/>
    </source>
</evidence>
<dbReference type="PANTHER" id="PTHR23502:SF60">
    <property type="entry name" value="MAJOR FACILITATOR SUPERFAMILY (MFS) PROFILE DOMAIN-CONTAINING PROTEIN-RELATED"/>
    <property type="match status" value="1"/>
</dbReference>